<dbReference type="CDD" id="cd01994">
    <property type="entry name" value="AANH_PF0828-like"/>
    <property type="match status" value="1"/>
</dbReference>
<evidence type="ECO:0000259" key="13">
    <source>
        <dbReference type="Pfam" id="PF01902"/>
    </source>
</evidence>
<dbReference type="GO" id="GO:0017178">
    <property type="term" value="F:diphthine-ammonia ligase activity"/>
    <property type="evidence" value="ECO:0007669"/>
    <property type="project" value="UniProtKB-EC"/>
</dbReference>
<dbReference type="FunFam" id="3.40.50.620:FF:000145">
    <property type="entry name" value="ATP-binding domain containing protein"/>
    <property type="match status" value="1"/>
</dbReference>
<evidence type="ECO:0000256" key="12">
    <source>
        <dbReference type="ARBA" id="ARBA00048108"/>
    </source>
</evidence>
<comment type="similarity">
    <text evidence="2">Belongs to the Diphthine--ammonia ligase family.</text>
</comment>
<dbReference type="Pfam" id="PF01902">
    <property type="entry name" value="Diphthami_syn_2"/>
    <property type="match status" value="1"/>
</dbReference>
<evidence type="ECO:0000256" key="8">
    <source>
        <dbReference type="ARBA" id="ARBA00029814"/>
    </source>
</evidence>
<gene>
    <name evidence="14" type="ORF">PMAYCL1PPCAC_23596</name>
</gene>
<organism evidence="14 15">
    <name type="scientific">Pristionchus mayeri</name>
    <dbReference type="NCBI Taxonomy" id="1317129"/>
    <lineage>
        <taxon>Eukaryota</taxon>
        <taxon>Metazoa</taxon>
        <taxon>Ecdysozoa</taxon>
        <taxon>Nematoda</taxon>
        <taxon>Chromadorea</taxon>
        <taxon>Rhabditida</taxon>
        <taxon>Rhabditina</taxon>
        <taxon>Diplogasteromorpha</taxon>
        <taxon>Diplogasteroidea</taxon>
        <taxon>Neodiplogasteridae</taxon>
        <taxon>Pristionchus</taxon>
    </lineage>
</organism>
<dbReference type="EC" id="6.3.1.14" evidence="3"/>
<evidence type="ECO:0000256" key="7">
    <source>
        <dbReference type="ARBA" id="ARBA00022840"/>
    </source>
</evidence>
<dbReference type="EMBL" id="BTRK01000005">
    <property type="protein sequence ID" value="GMR53401.1"/>
    <property type="molecule type" value="Genomic_DNA"/>
</dbReference>
<dbReference type="GO" id="GO:0005524">
    <property type="term" value="F:ATP binding"/>
    <property type="evidence" value="ECO:0007669"/>
    <property type="project" value="UniProtKB-KW"/>
</dbReference>
<proteinExistence type="inferred from homology"/>
<dbReference type="SUPFAM" id="SSF52402">
    <property type="entry name" value="Adenine nucleotide alpha hydrolases-like"/>
    <property type="match status" value="1"/>
</dbReference>
<dbReference type="NCBIfam" id="TIGR00290">
    <property type="entry name" value="MJ0570_dom"/>
    <property type="match status" value="1"/>
</dbReference>
<keyword evidence="15" id="KW-1185">Reference proteome</keyword>
<dbReference type="Gene3D" id="3.90.1490.10">
    <property type="entry name" value="putative n-type atp pyrophosphatase, domain 2"/>
    <property type="match status" value="1"/>
</dbReference>
<dbReference type="InterPro" id="IPR030662">
    <property type="entry name" value="DPH6/MJ0570"/>
</dbReference>
<dbReference type="Proteomes" id="UP001328107">
    <property type="component" value="Unassembled WGS sequence"/>
</dbReference>
<dbReference type="InterPro" id="IPR002761">
    <property type="entry name" value="Diphthami_syn_dom"/>
</dbReference>
<evidence type="ECO:0000256" key="3">
    <source>
        <dbReference type="ARBA" id="ARBA00012089"/>
    </source>
</evidence>
<sequence>RMADGSKEMVGLVSGGKDSMYNMMCAVKDGWKIVALANLHPPEEGELDSFMYQTVGSEGIEMIARAMGLPLYRQSISGTSLLQSMEYERTEGDEVEDLHQLLTRVKEAHPNVRGVSVGAILSSYQKLRVENVCSRLGLTPLAYLWERDQKELLHEMIENNVEAVLIKVAAVGLNEQHLGKTLGQMEDTLLKLQDKFGVHPCGEGGEYETFVINSPIMKSSIRIVERELIMHQPDQVAPVAYLRLSNLELEDK</sequence>
<feature type="domain" description="Diphthamide synthase" evidence="13">
    <location>
        <begin position="10"/>
        <end position="231"/>
    </location>
</feature>
<evidence type="ECO:0000313" key="14">
    <source>
        <dbReference type="EMBL" id="GMR53401.1"/>
    </source>
</evidence>
<keyword evidence="7" id="KW-0067">ATP-binding</keyword>
<keyword evidence="6" id="KW-0547">Nucleotide-binding</keyword>
<dbReference type="AlphaFoldDB" id="A0AAN5I7P8"/>
<accession>A0AAN5I7P8</accession>
<comment type="pathway">
    <text evidence="1">Protein modification; peptidyl-diphthamide biosynthesis.</text>
</comment>
<comment type="caution">
    <text evidence="14">The sequence shown here is derived from an EMBL/GenBank/DDBJ whole genome shotgun (WGS) entry which is preliminary data.</text>
</comment>
<protein>
    <recommendedName>
        <fullName evidence="4">Diphthine--ammonia ligase</fullName>
        <ecNumber evidence="3">6.3.1.14</ecNumber>
    </recommendedName>
    <alternativeName>
        <fullName evidence="9">ATP-binding domain-containing protein 4</fullName>
    </alternativeName>
    <alternativeName>
        <fullName evidence="8">Diphthamide synthase</fullName>
    </alternativeName>
    <alternativeName>
        <fullName evidence="10">Diphthamide synthetase</fullName>
    </alternativeName>
    <alternativeName>
        <fullName evidence="11">Protein DPH6 homolog</fullName>
    </alternativeName>
</protein>
<feature type="non-terminal residue" evidence="14">
    <location>
        <position position="1"/>
    </location>
</feature>
<dbReference type="Gene3D" id="3.40.50.620">
    <property type="entry name" value="HUPs"/>
    <property type="match status" value="1"/>
</dbReference>
<dbReference type="InterPro" id="IPR014729">
    <property type="entry name" value="Rossmann-like_a/b/a_fold"/>
</dbReference>
<comment type="catalytic activity">
    <reaction evidence="12">
        <text>diphthine-[translation elongation factor 2] + NH4(+) + ATP = diphthamide-[translation elongation factor 2] + AMP + diphosphate + H(+)</text>
        <dbReference type="Rhea" id="RHEA:19753"/>
        <dbReference type="Rhea" id="RHEA-COMP:10172"/>
        <dbReference type="Rhea" id="RHEA-COMP:10174"/>
        <dbReference type="ChEBI" id="CHEBI:15378"/>
        <dbReference type="ChEBI" id="CHEBI:16692"/>
        <dbReference type="ChEBI" id="CHEBI:28938"/>
        <dbReference type="ChEBI" id="CHEBI:30616"/>
        <dbReference type="ChEBI" id="CHEBI:33019"/>
        <dbReference type="ChEBI" id="CHEBI:82696"/>
        <dbReference type="ChEBI" id="CHEBI:456215"/>
        <dbReference type="EC" id="6.3.1.14"/>
    </reaction>
</comment>
<evidence type="ECO:0000256" key="6">
    <source>
        <dbReference type="ARBA" id="ARBA00022741"/>
    </source>
</evidence>
<evidence type="ECO:0000256" key="2">
    <source>
        <dbReference type="ARBA" id="ARBA00008496"/>
    </source>
</evidence>
<dbReference type="GO" id="GO:0017183">
    <property type="term" value="P:protein histidyl modification to diphthamide"/>
    <property type="evidence" value="ECO:0007669"/>
    <property type="project" value="TreeGrafter"/>
</dbReference>
<evidence type="ECO:0000256" key="4">
    <source>
        <dbReference type="ARBA" id="ARBA00018426"/>
    </source>
</evidence>
<evidence type="ECO:0000256" key="10">
    <source>
        <dbReference type="ARBA" id="ARBA00031552"/>
    </source>
</evidence>
<dbReference type="PIRSF" id="PIRSF039123">
    <property type="entry name" value="Diphthamide_synthase"/>
    <property type="match status" value="1"/>
</dbReference>
<evidence type="ECO:0000256" key="5">
    <source>
        <dbReference type="ARBA" id="ARBA00022598"/>
    </source>
</evidence>
<evidence type="ECO:0000313" key="15">
    <source>
        <dbReference type="Proteomes" id="UP001328107"/>
    </source>
</evidence>
<dbReference type="PANTHER" id="PTHR12196">
    <property type="entry name" value="DOMAIN OF UNKNOWN FUNCTION 71 DUF71 -CONTAINING PROTEIN"/>
    <property type="match status" value="1"/>
</dbReference>
<evidence type="ECO:0000256" key="1">
    <source>
        <dbReference type="ARBA" id="ARBA00005156"/>
    </source>
</evidence>
<dbReference type="PANTHER" id="PTHR12196:SF2">
    <property type="entry name" value="DIPHTHINE--AMMONIA LIGASE"/>
    <property type="match status" value="1"/>
</dbReference>
<evidence type="ECO:0000256" key="9">
    <source>
        <dbReference type="ARBA" id="ARBA00031202"/>
    </source>
</evidence>
<dbReference type="FunFam" id="3.90.1490.10:FF:000001">
    <property type="entry name" value="Diphthine--ammonia ligase"/>
    <property type="match status" value="1"/>
</dbReference>
<reference evidence="15" key="1">
    <citation type="submission" date="2022-10" db="EMBL/GenBank/DDBJ databases">
        <title>Genome assembly of Pristionchus species.</title>
        <authorList>
            <person name="Yoshida K."/>
            <person name="Sommer R.J."/>
        </authorList>
    </citation>
    <scope>NUCLEOTIDE SEQUENCE [LARGE SCALE GENOMIC DNA]</scope>
    <source>
        <strain evidence="15">RS5460</strain>
    </source>
</reference>
<keyword evidence="5" id="KW-0436">Ligase</keyword>
<evidence type="ECO:0000256" key="11">
    <source>
        <dbReference type="ARBA" id="ARBA00032849"/>
    </source>
</evidence>
<name>A0AAN5I7P8_9BILA</name>